<name>A0AAD7N339_9AGAR</name>
<evidence type="ECO:0000313" key="2">
    <source>
        <dbReference type="EMBL" id="KAJ7743506.1"/>
    </source>
</evidence>
<dbReference type="Proteomes" id="UP001215280">
    <property type="component" value="Unassembled WGS sequence"/>
</dbReference>
<proteinExistence type="predicted"/>
<dbReference type="AlphaFoldDB" id="A0AAD7N339"/>
<keyword evidence="3" id="KW-1185">Reference proteome</keyword>
<gene>
    <name evidence="2" type="ORF">DFH07DRAFT_777419</name>
</gene>
<comment type="caution">
    <text evidence="2">The sequence shown here is derived from an EMBL/GenBank/DDBJ whole genome shotgun (WGS) entry which is preliminary data.</text>
</comment>
<feature type="region of interest" description="Disordered" evidence="1">
    <location>
        <begin position="62"/>
        <end position="86"/>
    </location>
</feature>
<evidence type="ECO:0000313" key="3">
    <source>
        <dbReference type="Proteomes" id="UP001215280"/>
    </source>
</evidence>
<sequence>MAIHLKRWAATLQYCSGSCMSRCARRICPEKLDLFSGGSKDPSPMDVDSTTDQYSDSEFVVDCDPESESEPKDSDSDSDSELKPGSYPPHVTGLGNLCGGIFRLNLCSCGVWPIAVFARDWRTSVLPHPSRSRNIIDNICSHKFEKWRGACAAASRVTTAEQEGSDTDVNREGAGMRAGLPVRLVKMNEMKCPWWESNPQQHLRTMIEKKCSPIGTHQIVAAIDRGSPRRTSCMSAVNIENSISAARTDGYWIERKLYEMIKAQLDVWPGTRCSTNWARDPSRLKVGRGFRALYKMWLRSVEERGSVK</sequence>
<dbReference type="EMBL" id="JARJLG010000112">
    <property type="protein sequence ID" value="KAJ7743506.1"/>
    <property type="molecule type" value="Genomic_DNA"/>
</dbReference>
<accession>A0AAD7N339</accession>
<reference evidence="2" key="1">
    <citation type="submission" date="2023-03" db="EMBL/GenBank/DDBJ databases">
        <title>Massive genome expansion in bonnet fungi (Mycena s.s.) driven by repeated elements and novel gene families across ecological guilds.</title>
        <authorList>
            <consortium name="Lawrence Berkeley National Laboratory"/>
            <person name="Harder C.B."/>
            <person name="Miyauchi S."/>
            <person name="Viragh M."/>
            <person name="Kuo A."/>
            <person name="Thoen E."/>
            <person name="Andreopoulos B."/>
            <person name="Lu D."/>
            <person name="Skrede I."/>
            <person name="Drula E."/>
            <person name="Henrissat B."/>
            <person name="Morin E."/>
            <person name="Kohler A."/>
            <person name="Barry K."/>
            <person name="LaButti K."/>
            <person name="Morin E."/>
            <person name="Salamov A."/>
            <person name="Lipzen A."/>
            <person name="Mereny Z."/>
            <person name="Hegedus B."/>
            <person name="Baldrian P."/>
            <person name="Stursova M."/>
            <person name="Weitz H."/>
            <person name="Taylor A."/>
            <person name="Grigoriev I.V."/>
            <person name="Nagy L.G."/>
            <person name="Martin F."/>
            <person name="Kauserud H."/>
        </authorList>
    </citation>
    <scope>NUCLEOTIDE SEQUENCE</scope>
    <source>
        <strain evidence="2">CBHHK188m</strain>
    </source>
</reference>
<protein>
    <submittedName>
        <fullName evidence="2">Uncharacterized protein</fullName>
    </submittedName>
</protein>
<organism evidence="2 3">
    <name type="scientific">Mycena maculata</name>
    <dbReference type="NCBI Taxonomy" id="230809"/>
    <lineage>
        <taxon>Eukaryota</taxon>
        <taxon>Fungi</taxon>
        <taxon>Dikarya</taxon>
        <taxon>Basidiomycota</taxon>
        <taxon>Agaricomycotina</taxon>
        <taxon>Agaricomycetes</taxon>
        <taxon>Agaricomycetidae</taxon>
        <taxon>Agaricales</taxon>
        <taxon>Marasmiineae</taxon>
        <taxon>Mycenaceae</taxon>
        <taxon>Mycena</taxon>
    </lineage>
</organism>
<evidence type="ECO:0000256" key="1">
    <source>
        <dbReference type="SAM" id="MobiDB-lite"/>
    </source>
</evidence>